<dbReference type="SUPFAM" id="SSF141371">
    <property type="entry name" value="PilZ domain-like"/>
    <property type="match status" value="1"/>
</dbReference>
<evidence type="ECO:0000313" key="4">
    <source>
        <dbReference type="EMBL" id="GGB22420.1"/>
    </source>
</evidence>
<dbReference type="Proteomes" id="UP000623067">
    <property type="component" value="Unassembled WGS sequence"/>
</dbReference>
<keyword evidence="2" id="KW-0472">Membrane</keyword>
<dbReference type="GO" id="GO:0035438">
    <property type="term" value="F:cyclic-di-GMP binding"/>
    <property type="evidence" value="ECO:0007669"/>
    <property type="project" value="InterPro"/>
</dbReference>
<sequence>MAMTGSAQREARRSVSLPASLRGEGPVCDVTIRNHSARGLTIVVHDAPPPRRGSFVDIRRGTLMMAGQVRWRAGERIGVRLQDPVDLASLADGRVGRVAHRPPLAASMTVRPAAERSRSIGSALQYATLVLIPFAMIAMAGWILWDRVAEPLRRLHAALG</sequence>
<dbReference type="EMBL" id="BMIH01000001">
    <property type="protein sequence ID" value="GGB22420.1"/>
    <property type="molecule type" value="Genomic_DNA"/>
</dbReference>
<dbReference type="AlphaFoldDB" id="A0A916WR15"/>
<evidence type="ECO:0000256" key="1">
    <source>
        <dbReference type="SAM" id="MobiDB-lite"/>
    </source>
</evidence>
<reference evidence="4" key="2">
    <citation type="submission" date="2020-09" db="EMBL/GenBank/DDBJ databases">
        <authorList>
            <person name="Sun Q."/>
            <person name="Zhou Y."/>
        </authorList>
    </citation>
    <scope>NUCLEOTIDE SEQUENCE</scope>
    <source>
        <strain evidence="4">CGMCC 1.15330</strain>
    </source>
</reference>
<keyword evidence="2" id="KW-1133">Transmembrane helix</keyword>
<evidence type="ECO:0000259" key="3">
    <source>
        <dbReference type="Pfam" id="PF07238"/>
    </source>
</evidence>
<feature type="transmembrane region" description="Helical" evidence="2">
    <location>
        <begin position="126"/>
        <end position="145"/>
    </location>
</feature>
<dbReference type="Pfam" id="PF07238">
    <property type="entry name" value="PilZ"/>
    <property type="match status" value="1"/>
</dbReference>
<keyword evidence="2" id="KW-0812">Transmembrane</keyword>
<comment type="caution">
    <text evidence="4">The sequence shown here is derived from an EMBL/GenBank/DDBJ whole genome shotgun (WGS) entry which is preliminary data.</text>
</comment>
<accession>A0A916WR15</accession>
<evidence type="ECO:0000313" key="5">
    <source>
        <dbReference type="Proteomes" id="UP000623067"/>
    </source>
</evidence>
<reference evidence="4" key="1">
    <citation type="journal article" date="2014" name="Int. J. Syst. Evol. Microbiol.">
        <title>Complete genome sequence of Corynebacterium casei LMG S-19264T (=DSM 44701T), isolated from a smear-ripened cheese.</title>
        <authorList>
            <consortium name="US DOE Joint Genome Institute (JGI-PGF)"/>
            <person name="Walter F."/>
            <person name="Albersmeier A."/>
            <person name="Kalinowski J."/>
            <person name="Ruckert C."/>
        </authorList>
    </citation>
    <scope>NUCLEOTIDE SEQUENCE</scope>
    <source>
        <strain evidence="4">CGMCC 1.15330</strain>
    </source>
</reference>
<organism evidence="4 5">
    <name type="scientific">Sphingomonas metalli</name>
    <dbReference type="NCBI Taxonomy" id="1779358"/>
    <lineage>
        <taxon>Bacteria</taxon>
        <taxon>Pseudomonadati</taxon>
        <taxon>Pseudomonadota</taxon>
        <taxon>Alphaproteobacteria</taxon>
        <taxon>Sphingomonadales</taxon>
        <taxon>Sphingomonadaceae</taxon>
        <taxon>Sphingomonas</taxon>
    </lineage>
</organism>
<dbReference type="RefSeq" id="WP_188657577.1">
    <property type="nucleotide sequence ID" value="NZ_BMIH01000001.1"/>
</dbReference>
<dbReference type="InterPro" id="IPR009875">
    <property type="entry name" value="PilZ_domain"/>
</dbReference>
<gene>
    <name evidence="4" type="ORF">GCM10011380_10020</name>
</gene>
<evidence type="ECO:0000256" key="2">
    <source>
        <dbReference type="SAM" id="Phobius"/>
    </source>
</evidence>
<proteinExistence type="predicted"/>
<name>A0A916WR15_9SPHN</name>
<feature type="domain" description="PilZ" evidence="3">
    <location>
        <begin position="9"/>
        <end position="87"/>
    </location>
</feature>
<protein>
    <recommendedName>
        <fullName evidence="3">PilZ domain-containing protein</fullName>
    </recommendedName>
</protein>
<feature type="region of interest" description="Disordered" evidence="1">
    <location>
        <begin position="1"/>
        <end position="20"/>
    </location>
</feature>
<keyword evidence="5" id="KW-1185">Reference proteome</keyword>